<dbReference type="InterPro" id="IPR057708">
    <property type="entry name" value="DUF7948"/>
</dbReference>
<dbReference type="Pfam" id="PF00041">
    <property type="entry name" value="fn3"/>
    <property type="match status" value="1"/>
</dbReference>
<feature type="domain" description="Fibronectin type-III" evidence="2">
    <location>
        <begin position="793"/>
        <end position="881"/>
    </location>
</feature>
<dbReference type="NCBIfam" id="NF033679">
    <property type="entry name" value="DNRLRE_dom"/>
    <property type="match status" value="1"/>
</dbReference>
<evidence type="ECO:0000256" key="1">
    <source>
        <dbReference type="SAM" id="SignalP"/>
    </source>
</evidence>
<dbReference type="PANTHER" id="PTHR24099:SF11">
    <property type="entry name" value="FIBRONECTIN TYPE III DOMAIN-CONTAINING 3BA-RELATED"/>
    <property type="match status" value="1"/>
</dbReference>
<dbReference type="Pfam" id="PF25778">
    <property type="entry name" value="DUF7948"/>
    <property type="match status" value="1"/>
</dbReference>
<keyword evidence="4" id="KW-1185">Reference proteome</keyword>
<dbReference type="InterPro" id="IPR036116">
    <property type="entry name" value="FN3_sf"/>
</dbReference>
<dbReference type="SUPFAM" id="SSF49265">
    <property type="entry name" value="Fibronectin type III"/>
    <property type="match status" value="1"/>
</dbReference>
<dbReference type="CDD" id="cd00063">
    <property type="entry name" value="FN3"/>
    <property type="match status" value="2"/>
</dbReference>
<dbReference type="KEGG" id="vgu:HYG85_13035"/>
<sequence length="980" mass="109367">MKTIYKINVYFSIGVLLFVCLTSFSLAQHTMKNVKAVENEYVVNDDGSISIVNDKKNKRIDDERLKNPKVYDKNIQSNSVELVNKRDFYSKHYMNEDGTITATIGSGPIHYKNGDNYEDIDVSIKSRIVDKKMNMPLNNGNSNLFNKFFNKGDSLLNDINNEFEYSSEKNTFKSYFNSVYDLNNSRLAKFEITNSEGKVRSIIYSLDNAQPKSEVINNNKIKYIDIYENVDLEYIIDSAKLKENIIVKAPVKSFEFSFTLDLQGANAIKTDDGGIDFIDVETGEKLWEIIPPVAFDSSDEEKTSYDLEYTLKSEVKDNIEITKVILTVNDMEFLKNATYPIIIDPSTSVNRSHGRSICSSGFAQDDSVYGYAFPGFPNGVGSDEYIVYLNFNLSSIPMNSIVSDAKLTIVPQAEMGSGSGSFVVSRLTSSFSNATWQNQPSKTSSYQSSLYTSGDGPKIWNLTNMMNDIFNNNYTFYGIEIKASPPHGHSFYYDESNLPTLSVTYSVNHTPTLNITSPTNLSLFSENDTSISPTVSVYDADNNVLTCKVYIDSESTPRSTTNIYNTSSSPSTTLPHINMASLSEGTHQLKITVNDGYSTVEETLTIKVDKSAPIITSHIITPLTNQLNINVIATDLMAGLHAYPYRYTVNGIQGTWTTSNTYSKTGLTPGTAYNVKVEVRDALEHISNYIEDTYTLPEIPSLSISNATDTTLHLTIIDNNPADTLYEITDGVKFVNINGELIDTSVACIPFPDKQVTVIGLTPDTQYTFTIRAYKEEWSETSDGVTGTTSGTVPDTPENISTNEVSNQIEINWDSVENVTGYEVKMIDSELDEVIVETGMNTTYTHKKLEPESTYKYSVRARNTAGYSPWSSEITVTTSITEYILDCEIDETYDILLKAIDNTSLSGKVYTLTYNPDELEVDDLYIMTWEKEKMIGEIPGTISYVIGNPIQAGKRWTGLLNGIRFKSKINGSTTISITIQ</sequence>
<evidence type="ECO:0000313" key="3">
    <source>
        <dbReference type="EMBL" id="QUH29780.1"/>
    </source>
</evidence>
<dbReference type="PROSITE" id="PS50853">
    <property type="entry name" value="FN3"/>
    <property type="match status" value="2"/>
</dbReference>
<dbReference type="Proteomes" id="UP000677305">
    <property type="component" value="Chromosome"/>
</dbReference>
<proteinExistence type="predicted"/>
<organism evidence="3 4">
    <name type="scientific">Vallitalea guaymasensis</name>
    <dbReference type="NCBI Taxonomy" id="1185412"/>
    <lineage>
        <taxon>Bacteria</taxon>
        <taxon>Bacillati</taxon>
        <taxon>Bacillota</taxon>
        <taxon>Clostridia</taxon>
        <taxon>Lachnospirales</taxon>
        <taxon>Vallitaleaceae</taxon>
        <taxon>Vallitalea</taxon>
    </lineage>
</organism>
<dbReference type="Gene3D" id="2.60.40.10">
    <property type="entry name" value="Immunoglobulins"/>
    <property type="match status" value="3"/>
</dbReference>
<name>A0A8J8MBS0_9FIRM</name>
<dbReference type="RefSeq" id="WP_212690035.1">
    <property type="nucleotide sequence ID" value="NZ_CP058561.1"/>
</dbReference>
<feature type="signal peptide" evidence="1">
    <location>
        <begin position="1"/>
        <end position="27"/>
    </location>
</feature>
<keyword evidence="1" id="KW-0732">Signal</keyword>
<reference evidence="3 4" key="1">
    <citation type="submission" date="2020-07" db="EMBL/GenBank/DDBJ databases">
        <title>Vallitalea guaymasensis genome.</title>
        <authorList>
            <person name="Postec A."/>
        </authorList>
    </citation>
    <scope>NUCLEOTIDE SEQUENCE [LARGE SCALE GENOMIC DNA]</scope>
    <source>
        <strain evidence="3 4">Ra1766G1</strain>
    </source>
</reference>
<dbReference type="InterPro" id="IPR050617">
    <property type="entry name" value="E3_ligase_FN3/SPRY"/>
</dbReference>
<evidence type="ECO:0000259" key="2">
    <source>
        <dbReference type="PROSITE" id="PS50853"/>
    </source>
</evidence>
<accession>A0A8J8MBS0</accession>
<dbReference type="SMART" id="SM00060">
    <property type="entry name" value="FN3"/>
    <property type="match status" value="3"/>
</dbReference>
<dbReference type="InterPro" id="IPR003961">
    <property type="entry name" value="FN3_dom"/>
</dbReference>
<evidence type="ECO:0000313" key="4">
    <source>
        <dbReference type="Proteomes" id="UP000677305"/>
    </source>
</evidence>
<feature type="domain" description="Fibronectin type-III" evidence="2">
    <location>
        <begin position="696"/>
        <end position="791"/>
    </location>
</feature>
<dbReference type="AlphaFoldDB" id="A0A8J8MBS0"/>
<dbReference type="PANTHER" id="PTHR24099">
    <property type="entry name" value="E3 UBIQUITIN-PROTEIN LIGASE TRIM36-RELATED"/>
    <property type="match status" value="1"/>
</dbReference>
<protein>
    <submittedName>
        <fullName evidence="3">Fibronectin type III domain-containing protein</fullName>
    </submittedName>
</protein>
<feature type="chain" id="PRO_5039102373" evidence="1">
    <location>
        <begin position="28"/>
        <end position="980"/>
    </location>
</feature>
<dbReference type="EMBL" id="CP058561">
    <property type="protein sequence ID" value="QUH29780.1"/>
    <property type="molecule type" value="Genomic_DNA"/>
</dbReference>
<gene>
    <name evidence="3" type="ORF">HYG85_13035</name>
</gene>
<dbReference type="InterPro" id="IPR013783">
    <property type="entry name" value="Ig-like_fold"/>
</dbReference>